<dbReference type="EMBL" id="AJJQ01000032">
    <property type="protein sequence ID" value="EID51206.1"/>
    <property type="molecule type" value="Genomic_DNA"/>
</dbReference>
<accession>I0UTK3</accession>
<evidence type="ECO:0000313" key="1">
    <source>
        <dbReference type="EMBL" id="EID51206.1"/>
    </source>
</evidence>
<comment type="caution">
    <text evidence="1">The sequence shown here is derived from an EMBL/GenBank/DDBJ whole genome shotgun (WGS) entry which is preliminary data.</text>
</comment>
<name>I0UTK3_9MICC</name>
<keyword evidence="2" id="KW-1185">Reference proteome</keyword>
<gene>
    <name evidence="1" type="ORF">HMPREF1324_0603</name>
</gene>
<evidence type="ECO:0000313" key="2">
    <source>
        <dbReference type="Proteomes" id="UP000004863"/>
    </source>
</evidence>
<proteinExistence type="predicted"/>
<reference evidence="1" key="1">
    <citation type="submission" date="2012-03" db="EMBL/GenBank/DDBJ databases">
        <authorList>
            <person name="Durkin A.S."/>
            <person name="McCorrison J."/>
            <person name="Torralba M."/>
            <person name="Gillis M."/>
            <person name="Methe B."/>
            <person name="Sutton G."/>
            <person name="Nelson K.E."/>
        </authorList>
    </citation>
    <scope>NUCLEOTIDE SEQUENCE [LARGE SCALE GENOMIC DNA]</scope>
    <source>
        <strain evidence="1">F0474</strain>
    </source>
</reference>
<sequence length="51" mass="5806">MKMLLENVKDVDGSLGVNARDRRGLLKSYTTKILAKLPHKHTGYNRNFCDS</sequence>
<dbReference type="PATRIC" id="fig|1125724.3.peg.1164"/>
<dbReference type="Proteomes" id="UP000004863">
    <property type="component" value="Unassembled WGS sequence"/>
</dbReference>
<protein>
    <submittedName>
        <fullName evidence="1">Uncharacterized protein</fullName>
    </submittedName>
</protein>
<dbReference type="AlphaFoldDB" id="I0UTK3"/>
<organism evidence="1 2">
    <name type="scientific">Rothia aeria F0474</name>
    <dbReference type="NCBI Taxonomy" id="1125724"/>
    <lineage>
        <taxon>Bacteria</taxon>
        <taxon>Bacillati</taxon>
        <taxon>Actinomycetota</taxon>
        <taxon>Actinomycetes</taxon>
        <taxon>Micrococcales</taxon>
        <taxon>Micrococcaceae</taxon>
        <taxon>Rothia</taxon>
    </lineage>
</organism>